<evidence type="ECO:0000256" key="1">
    <source>
        <dbReference type="SAM" id="MobiDB-lite"/>
    </source>
</evidence>
<name>A0AAV4PSL1_CAEEX</name>
<dbReference type="Gene3D" id="6.10.250.440">
    <property type="match status" value="1"/>
</dbReference>
<accession>A0AAV4PSL1</accession>
<feature type="region of interest" description="Disordered" evidence="1">
    <location>
        <begin position="43"/>
        <end position="64"/>
    </location>
</feature>
<proteinExistence type="predicted"/>
<organism evidence="2 3">
    <name type="scientific">Caerostris extrusa</name>
    <name type="common">Bark spider</name>
    <name type="synonym">Caerostris bankana</name>
    <dbReference type="NCBI Taxonomy" id="172846"/>
    <lineage>
        <taxon>Eukaryota</taxon>
        <taxon>Metazoa</taxon>
        <taxon>Ecdysozoa</taxon>
        <taxon>Arthropoda</taxon>
        <taxon>Chelicerata</taxon>
        <taxon>Arachnida</taxon>
        <taxon>Araneae</taxon>
        <taxon>Araneomorphae</taxon>
        <taxon>Entelegynae</taxon>
        <taxon>Araneoidea</taxon>
        <taxon>Araneidae</taxon>
        <taxon>Caerostris</taxon>
    </lineage>
</organism>
<comment type="caution">
    <text evidence="2">The sequence shown here is derived from an EMBL/GenBank/DDBJ whole genome shotgun (WGS) entry which is preliminary data.</text>
</comment>
<feature type="non-terminal residue" evidence="2">
    <location>
        <position position="1"/>
    </location>
</feature>
<protein>
    <submittedName>
        <fullName evidence="2">Charged multivesicular body protein 1a</fullName>
    </submittedName>
</protein>
<feature type="compositionally biased region" description="Polar residues" evidence="1">
    <location>
        <begin position="43"/>
        <end position="56"/>
    </location>
</feature>
<dbReference type="EMBL" id="BPLR01005136">
    <property type="protein sequence ID" value="GIY00034.1"/>
    <property type="molecule type" value="Genomic_DNA"/>
</dbReference>
<reference evidence="2 3" key="1">
    <citation type="submission" date="2021-06" db="EMBL/GenBank/DDBJ databases">
        <title>Caerostris extrusa draft genome.</title>
        <authorList>
            <person name="Kono N."/>
            <person name="Arakawa K."/>
        </authorList>
    </citation>
    <scope>NUCLEOTIDE SEQUENCE [LARGE SCALE GENOMIC DNA]</scope>
</reference>
<keyword evidence="3" id="KW-1185">Reference proteome</keyword>
<dbReference type="Proteomes" id="UP001054945">
    <property type="component" value="Unassembled WGS sequence"/>
</dbReference>
<gene>
    <name evidence="2" type="primary">CHMP1A</name>
    <name evidence="2" type="ORF">CEXT_520051</name>
</gene>
<sequence>VVEDAMGSATTTSTPLAQVDSLIQQVAEENGLDIMDQLAQAQSVPTGGLSTSTSTADRSHAEEDALTRRTEVYGRCAINALRKSTTNLDCKGFSTKIHNKTKVQASVSIRGDAVSFVSFRMGAYGSFISKECPALLPPVTRSDINYNTFTPSKRCKDNMFMN</sequence>
<dbReference type="AlphaFoldDB" id="A0AAV4PSL1"/>
<evidence type="ECO:0000313" key="3">
    <source>
        <dbReference type="Proteomes" id="UP001054945"/>
    </source>
</evidence>
<evidence type="ECO:0000313" key="2">
    <source>
        <dbReference type="EMBL" id="GIY00034.1"/>
    </source>
</evidence>